<feature type="signal peptide" evidence="5">
    <location>
        <begin position="1"/>
        <end position="19"/>
    </location>
</feature>
<proteinExistence type="inferred from homology"/>
<dbReference type="GO" id="GO:0000272">
    <property type="term" value="P:polysaccharide catabolic process"/>
    <property type="evidence" value="ECO:0007669"/>
    <property type="project" value="UniProtKB-KW"/>
</dbReference>
<name>A0A9Q1L1N7_9CARY</name>
<dbReference type="AlphaFoldDB" id="A0A9Q1L1N7"/>
<dbReference type="PANTHER" id="PTHR31490:SF2">
    <property type="entry name" value="GLYCOSYL HYDROLASE FAMILY 10 PROTEIN"/>
    <property type="match status" value="1"/>
</dbReference>
<gene>
    <name evidence="7" type="ORF">Cgig2_014637</name>
</gene>
<feature type="chain" id="PRO_5040354876" description="GH10 domain-containing protein" evidence="5">
    <location>
        <begin position="20"/>
        <end position="365"/>
    </location>
</feature>
<evidence type="ECO:0000313" key="8">
    <source>
        <dbReference type="Proteomes" id="UP001153076"/>
    </source>
</evidence>
<keyword evidence="3" id="KW-0119">Carbohydrate metabolism</keyword>
<dbReference type="GO" id="GO:0031176">
    <property type="term" value="F:endo-1,4-beta-xylanase activity"/>
    <property type="evidence" value="ECO:0007669"/>
    <property type="project" value="UniProtKB-ARBA"/>
</dbReference>
<dbReference type="InterPro" id="IPR001000">
    <property type="entry name" value="GH10_dom"/>
</dbReference>
<keyword evidence="5" id="KW-0732">Signal</keyword>
<keyword evidence="2" id="KW-0378">Hydrolase</keyword>
<dbReference type="InterPro" id="IPR017853">
    <property type="entry name" value="GH"/>
</dbReference>
<comment type="caution">
    <text evidence="7">The sequence shown here is derived from an EMBL/GenBank/DDBJ whole genome shotgun (WGS) entry which is preliminary data.</text>
</comment>
<dbReference type="OrthoDB" id="3055998at2759"/>
<protein>
    <recommendedName>
        <fullName evidence="6">GH10 domain-containing protein</fullName>
    </recommendedName>
</protein>
<evidence type="ECO:0000256" key="5">
    <source>
        <dbReference type="SAM" id="SignalP"/>
    </source>
</evidence>
<keyword evidence="8" id="KW-1185">Reference proteome</keyword>
<dbReference type="Pfam" id="PF00331">
    <property type="entry name" value="Glyco_hydro_10"/>
    <property type="match status" value="1"/>
</dbReference>
<sequence>MVFFFWGVLLNEAWIQVTGTRSIPVSVIFKTSQGFKPAGLVLAQAGCWSMLKGGLTMDSASGPVELYFQSKNTSIDIWVDSVSLQPFTKEEWRSHQDQSIEKVRKSKVRLQVLDAEGNPLRNTNFSIAQSNAGFPIGAAMNQNILKNNGYQNWFLSKKFPITTFENEMKWYSTEKSQGAEDYSVADNMLAYASQHGIKVRGHNIFWEDPHYQPNWITNLSPGDLKTATNKRLSSIVPRYKGKVIAWDVDNENMHFNFFTSKLGAGISASFYQSTHQLDEQTTLFLNDFNTIEDSRDGAASPSKYLQKVGELRRVLGDGAKIAIGVEGHFSSANIAYMRSALDTLASAKLPIWITELDVSSGPNQV</sequence>
<evidence type="ECO:0000256" key="1">
    <source>
        <dbReference type="ARBA" id="ARBA00007495"/>
    </source>
</evidence>
<evidence type="ECO:0000256" key="4">
    <source>
        <dbReference type="ARBA" id="ARBA00023326"/>
    </source>
</evidence>
<evidence type="ECO:0000256" key="2">
    <source>
        <dbReference type="ARBA" id="ARBA00022801"/>
    </source>
</evidence>
<dbReference type="Gene3D" id="2.60.120.260">
    <property type="entry name" value="Galactose-binding domain-like"/>
    <property type="match status" value="1"/>
</dbReference>
<evidence type="ECO:0000256" key="3">
    <source>
        <dbReference type="ARBA" id="ARBA00023277"/>
    </source>
</evidence>
<dbReference type="SMART" id="SM00633">
    <property type="entry name" value="Glyco_10"/>
    <property type="match status" value="1"/>
</dbReference>
<organism evidence="7 8">
    <name type="scientific">Carnegiea gigantea</name>
    <dbReference type="NCBI Taxonomy" id="171969"/>
    <lineage>
        <taxon>Eukaryota</taxon>
        <taxon>Viridiplantae</taxon>
        <taxon>Streptophyta</taxon>
        <taxon>Embryophyta</taxon>
        <taxon>Tracheophyta</taxon>
        <taxon>Spermatophyta</taxon>
        <taxon>Magnoliopsida</taxon>
        <taxon>eudicotyledons</taxon>
        <taxon>Gunneridae</taxon>
        <taxon>Pentapetalae</taxon>
        <taxon>Caryophyllales</taxon>
        <taxon>Cactineae</taxon>
        <taxon>Cactaceae</taxon>
        <taxon>Cactoideae</taxon>
        <taxon>Echinocereeae</taxon>
        <taxon>Carnegiea</taxon>
    </lineage>
</organism>
<dbReference type="Gene3D" id="3.20.20.80">
    <property type="entry name" value="Glycosidases"/>
    <property type="match status" value="1"/>
</dbReference>
<dbReference type="PROSITE" id="PS51760">
    <property type="entry name" value="GH10_2"/>
    <property type="match status" value="1"/>
</dbReference>
<keyword evidence="4" id="KW-0624">Polysaccharide degradation</keyword>
<reference evidence="7" key="1">
    <citation type="submission" date="2022-04" db="EMBL/GenBank/DDBJ databases">
        <title>Carnegiea gigantea Genome sequencing and assembly v2.</title>
        <authorList>
            <person name="Copetti D."/>
            <person name="Sanderson M.J."/>
            <person name="Burquez A."/>
            <person name="Wojciechowski M.F."/>
        </authorList>
    </citation>
    <scope>NUCLEOTIDE SEQUENCE</scope>
    <source>
        <strain evidence="7">SGP5-SGP5p</strain>
        <tissue evidence="7">Aerial part</tissue>
    </source>
</reference>
<dbReference type="InterPro" id="IPR044846">
    <property type="entry name" value="GH10"/>
</dbReference>
<feature type="domain" description="GH10" evidence="6">
    <location>
        <begin position="129"/>
        <end position="365"/>
    </location>
</feature>
<evidence type="ECO:0000313" key="7">
    <source>
        <dbReference type="EMBL" id="KAJ8452874.1"/>
    </source>
</evidence>
<dbReference type="Proteomes" id="UP001153076">
    <property type="component" value="Unassembled WGS sequence"/>
</dbReference>
<dbReference type="SUPFAM" id="SSF51445">
    <property type="entry name" value="(Trans)glycosidases"/>
    <property type="match status" value="1"/>
</dbReference>
<accession>A0A9Q1L1N7</accession>
<evidence type="ECO:0000259" key="6">
    <source>
        <dbReference type="PROSITE" id="PS51760"/>
    </source>
</evidence>
<dbReference type="EMBL" id="JAKOGI010000002">
    <property type="protein sequence ID" value="KAJ8452874.1"/>
    <property type="molecule type" value="Genomic_DNA"/>
</dbReference>
<dbReference type="PANTHER" id="PTHR31490">
    <property type="entry name" value="GLYCOSYL HYDROLASE"/>
    <property type="match status" value="1"/>
</dbReference>
<comment type="similarity">
    <text evidence="1">Belongs to the glycosyl hydrolase 10 (cellulase F) family.</text>
</comment>